<accession>A0ABN6PSP5</accession>
<proteinExistence type="predicted"/>
<dbReference type="EMBL" id="AP025730">
    <property type="protein sequence ID" value="BDI07427.1"/>
    <property type="molecule type" value="Genomic_DNA"/>
</dbReference>
<reference evidence="1" key="1">
    <citation type="submission" date="2022-04" db="EMBL/GenBank/DDBJ databases">
        <title>Whole genome sequence of Sphaerotilus sp. FB-5.</title>
        <authorList>
            <person name="Takeda M."/>
            <person name="Narihara S."/>
            <person name="Akimoto M."/>
            <person name="Akimoto R."/>
            <person name="Nishiyashiki S."/>
            <person name="Murakami T."/>
        </authorList>
    </citation>
    <scope>NUCLEOTIDE SEQUENCE</scope>
    <source>
        <strain evidence="1">FB-5</strain>
    </source>
</reference>
<gene>
    <name evidence="1" type="ORF">CATMQ487_43970</name>
</gene>
<organism evidence="1 2">
    <name type="scientific">Sphaerotilus microaerophilus</name>
    <dbReference type="NCBI Taxonomy" id="2914710"/>
    <lineage>
        <taxon>Bacteria</taxon>
        <taxon>Pseudomonadati</taxon>
        <taxon>Pseudomonadota</taxon>
        <taxon>Betaproteobacteria</taxon>
        <taxon>Burkholderiales</taxon>
        <taxon>Sphaerotilaceae</taxon>
        <taxon>Sphaerotilus</taxon>
    </lineage>
</organism>
<sequence>MGNVAMAPASVEQLKGQTATFAKTKPSELAIVTQGKAAIPLGLGIPAMYSEGKEIVDENGVADPAARIRSKLEELLRQQHKMNFVNVDVGIVGDDVGAIAASYGPKARYVIEVQTTDWAFASMLYDASTFRLNYVAKARLIDTQSKTVLMQSRCHLRKFNDRNQAGFPYEEMRAQRAERVKTETNAAADDCSKQFMRELQPN</sequence>
<dbReference type="Proteomes" id="UP001057498">
    <property type="component" value="Chromosome"/>
</dbReference>
<keyword evidence="2" id="KW-1185">Reference proteome</keyword>
<evidence type="ECO:0000313" key="1">
    <source>
        <dbReference type="EMBL" id="BDI07427.1"/>
    </source>
</evidence>
<evidence type="ECO:0000313" key="2">
    <source>
        <dbReference type="Proteomes" id="UP001057498"/>
    </source>
</evidence>
<protein>
    <submittedName>
        <fullName evidence="1">Uncharacterized protein</fullName>
    </submittedName>
</protein>
<name>A0ABN6PSP5_9BURK</name>
<dbReference type="RefSeq" id="WP_251970618.1">
    <property type="nucleotide sequence ID" value="NZ_AP025730.1"/>
</dbReference>